<dbReference type="InterPro" id="IPR001650">
    <property type="entry name" value="Helicase_C-like"/>
</dbReference>
<dbReference type="GO" id="GO:0008270">
    <property type="term" value="F:zinc ion binding"/>
    <property type="evidence" value="ECO:0007669"/>
    <property type="project" value="UniProtKB-KW"/>
</dbReference>
<dbReference type="Pfam" id="PF00176">
    <property type="entry name" value="SNF2-rel_dom"/>
    <property type="match status" value="1"/>
</dbReference>
<keyword evidence="7" id="KW-0067">ATP-binding</keyword>
<dbReference type="InterPro" id="IPR014001">
    <property type="entry name" value="Helicase_ATP-bd"/>
</dbReference>
<dbReference type="CDD" id="cd18008">
    <property type="entry name" value="DEXDc_SHPRH-like"/>
    <property type="match status" value="1"/>
</dbReference>
<dbReference type="Gene3D" id="3.40.50.300">
    <property type="entry name" value="P-loop containing nucleotide triphosphate hydrolases"/>
    <property type="match status" value="1"/>
</dbReference>
<dbReference type="EMBL" id="JABANO010014129">
    <property type="protein sequence ID" value="KAF4739107.1"/>
    <property type="molecule type" value="Genomic_DNA"/>
</dbReference>
<keyword evidence="3 8" id="KW-0863">Zinc-finger</keyword>
<dbReference type="SUPFAM" id="SSF57850">
    <property type="entry name" value="RING/U-box"/>
    <property type="match status" value="1"/>
</dbReference>
<evidence type="ECO:0000259" key="12">
    <source>
        <dbReference type="PROSITE" id="PS51194"/>
    </source>
</evidence>
<dbReference type="GO" id="GO:0008094">
    <property type="term" value="F:ATP-dependent activity, acting on DNA"/>
    <property type="evidence" value="ECO:0007669"/>
    <property type="project" value="TreeGrafter"/>
</dbReference>
<dbReference type="PROSITE" id="PS50089">
    <property type="entry name" value="ZF_RING_2"/>
    <property type="match status" value="1"/>
</dbReference>
<feature type="compositionally biased region" description="Low complexity" evidence="9">
    <location>
        <begin position="255"/>
        <end position="268"/>
    </location>
</feature>
<dbReference type="InterPro" id="IPR017907">
    <property type="entry name" value="Znf_RING_CS"/>
</dbReference>
<dbReference type="Proteomes" id="UP000553632">
    <property type="component" value="Unassembled WGS sequence"/>
</dbReference>
<evidence type="ECO:0000256" key="3">
    <source>
        <dbReference type="ARBA" id="ARBA00022771"/>
    </source>
</evidence>
<feature type="region of interest" description="Disordered" evidence="9">
    <location>
        <begin position="205"/>
        <end position="275"/>
    </location>
</feature>
<dbReference type="Pfam" id="PF00271">
    <property type="entry name" value="Helicase_C"/>
    <property type="match status" value="1"/>
</dbReference>
<keyword evidence="14" id="KW-1185">Reference proteome</keyword>
<dbReference type="SUPFAM" id="SSF52540">
    <property type="entry name" value="P-loop containing nucleoside triphosphate hydrolases"/>
    <property type="match status" value="2"/>
</dbReference>
<evidence type="ECO:0000259" key="11">
    <source>
        <dbReference type="PROSITE" id="PS51192"/>
    </source>
</evidence>
<dbReference type="InterPro" id="IPR001841">
    <property type="entry name" value="Znf_RING"/>
</dbReference>
<dbReference type="GO" id="GO:0005634">
    <property type="term" value="C:nucleus"/>
    <property type="evidence" value="ECO:0007669"/>
    <property type="project" value="TreeGrafter"/>
</dbReference>
<dbReference type="PROSITE" id="PS00518">
    <property type="entry name" value="ZF_RING_1"/>
    <property type="match status" value="1"/>
</dbReference>
<evidence type="ECO:0000256" key="2">
    <source>
        <dbReference type="ARBA" id="ARBA00022741"/>
    </source>
</evidence>
<keyword evidence="4" id="KW-0378">Hydrolase</keyword>
<dbReference type="PROSITE" id="PS51192">
    <property type="entry name" value="HELICASE_ATP_BIND_1"/>
    <property type="match status" value="1"/>
</dbReference>
<proteinExistence type="predicted"/>
<evidence type="ECO:0000313" key="13">
    <source>
        <dbReference type="EMBL" id="KAF4739107.1"/>
    </source>
</evidence>
<dbReference type="GO" id="GO:0005524">
    <property type="term" value="F:ATP binding"/>
    <property type="evidence" value="ECO:0007669"/>
    <property type="project" value="UniProtKB-KW"/>
</dbReference>
<evidence type="ECO:0000313" key="14">
    <source>
        <dbReference type="Proteomes" id="UP000553632"/>
    </source>
</evidence>
<feature type="compositionally biased region" description="Basic and acidic residues" evidence="9">
    <location>
        <begin position="240"/>
        <end position="252"/>
    </location>
</feature>
<dbReference type="InterPro" id="IPR000330">
    <property type="entry name" value="SNF2_N"/>
</dbReference>
<evidence type="ECO:0000256" key="4">
    <source>
        <dbReference type="ARBA" id="ARBA00022801"/>
    </source>
</evidence>
<gene>
    <name evidence="13" type="primary">RAD5_3</name>
    <name evidence="13" type="ORF">FOZ63_027202</name>
</gene>
<dbReference type="CDD" id="cd18793">
    <property type="entry name" value="SF2_C_SNF"/>
    <property type="match status" value="1"/>
</dbReference>
<keyword evidence="5 13" id="KW-0347">Helicase</keyword>
<dbReference type="PANTHER" id="PTHR45626:SF22">
    <property type="entry name" value="DNA REPAIR PROTEIN RAD5"/>
    <property type="match status" value="1"/>
</dbReference>
<sequence length="1345" mass="148696">MPFYEQSAGYKLPEGMWEKEEAALGRGGSGPRMGFARRERYKRWTKWFAGGCVLGGLGTALVQCVRYRTLRGQSGNIVQGSIVVGALTMFEFMILFRSDVAEFSASGLSQGCGVVYILEAACAMSSSSSSSSSQPPTKRLRVAAGVDSETIAMFRSLVGNTPTEERLQDLLSAAKGNLEKAVDLYFAQIDSEKVAQYVMRARHSGSESIRRISEPNSRTRQSAERKTGKNFFESSSSSSSERKPVDLLRWMRGEASSPRSPASSGNSGENLLSEPKSTGIVLGEINTFCMCTRPMSADENRMKPGKALNLTCTFKEPKGVRRTGGRRKTVNLGDRVLRGTAIARLSQPQLSPPSNEVGNLPGSIAQVVSPLVMLDLGLSVTARVGALAAYAGVIGGPVRMGDNIPITLTVMVDSHGLKATTDRRHLARYFEVAADQEGVYDKLRDCWWSLLTDGECLGLKPTKAASWNIGDAKAVSSPETESLASPSGEGTEDEEVDEAEGEMSAQMQESDSCAADNNTMGCKTILMPLKVLKARDGSTEYLARLNLPGMYPPSGVMACELKPYQAQALGWMMKREWPAECGGLPEEAIALYADAVDAQETAEVEKSEVTLHPSWAEFPTKDPNTKLYLHASRADASVEFPGAAPDCLGGILADEMGLGKTIMALSLIATDRWLLDRGVEVQPKVSGKETSSPCRLSTKATLIVVPLSLLNQWQSEAVEHVGDSKTFGKPFQYYGNERVRSPEELVAAADRAGLVMTTYGVVTRDGPDIMKHIRWRRIVLDECHLIKSRVTAISRVVRTCLHGDRLWCLSGTPVQNTLEDLFPIIQPPPVVRIKKAMPFPHQFLHVEPWSSFAFFKRHIVDPVKEGDQAGRAALHNMLSRIMIRRTKETKDSNGQPLVQMPDKLVRTLEIPLAAEEEEIYTHLFWRSHLEFNSFIERSETLHRMKILNLILRLRQALCHPILCLPPRLAKVMGKVPVDDEDNSARPGDDSGMAENLDELYDRLMGGPKDTSPHRKDYLKKVIDDLKIAESLPECVICLEALTSDNVKKQPVLTVCGHTMCQPCANACIKRAGSCPVCRAPVSVESLQVIPTQAMVNAVTQSDDEQATNEEGQRGVEYKFRLSSKMMKLLRYVKRDVRRGWNVVVFSQWTSYLWMISHMLDVNQVSYRLITGKQNQNERQSNVAWFNHRSPQKDFSPMLPNHLDACDDVEVSEPEDEGDSATQGKVLLVSLRAGGVGLNLTAGRTLYLLDLWWNPAVEEQAMMRVHRLGQQHTVRIYRFVVRDSIDQRIMSLQAGKSRLTNMAFDASDAAALQKDEGRSLTLEEMKMLFKPGTMELRAGKSLGDFN</sequence>
<dbReference type="InterPro" id="IPR038718">
    <property type="entry name" value="SNF2-like_sf"/>
</dbReference>
<dbReference type="Pfam" id="PF13639">
    <property type="entry name" value="zf-RING_2"/>
    <property type="match status" value="1"/>
</dbReference>
<name>A0A7J6T2K1_PEROL</name>
<dbReference type="InterPro" id="IPR049730">
    <property type="entry name" value="SNF2/RAD54-like_C"/>
</dbReference>
<dbReference type="GO" id="GO:0016787">
    <property type="term" value="F:hydrolase activity"/>
    <property type="evidence" value="ECO:0007669"/>
    <property type="project" value="UniProtKB-KW"/>
</dbReference>
<feature type="domain" description="Helicase C-terminal" evidence="12">
    <location>
        <begin position="1124"/>
        <end position="1309"/>
    </location>
</feature>
<dbReference type="PROSITE" id="PS51194">
    <property type="entry name" value="HELICASE_CTER"/>
    <property type="match status" value="1"/>
</dbReference>
<dbReference type="GO" id="GO:0006281">
    <property type="term" value="P:DNA repair"/>
    <property type="evidence" value="ECO:0007669"/>
    <property type="project" value="TreeGrafter"/>
</dbReference>
<evidence type="ECO:0000256" key="6">
    <source>
        <dbReference type="ARBA" id="ARBA00022833"/>
    </source>
</evidence>
<evidence type="ECO:0000256" key="5">
    <source>
        <dbReference type="ARBA" id="ARBA00022806"/>
    </source>
</evidence>
<keyword evidence="1" id="KW-0479">Metal-binding</keyword>
<evidence type="ECO:0000259" key="10">
    <source>
        <dbReference type="PROSITE" id="PS50089"/>
    </source>
</evidence>
<keyword evidence="6" id="KW-0862">Zinc</keyword>
<protein>
    <submittedName>
        <fullName evidence="13">DNA helicase rad5</fullName>
    </submittedName>
</protein>
<feature type="compositionally biased region" description="Polar residues" evidence="9">
    <location>
        <begin position="505"/>
        <end position="514"/>
    </location>
</feature>
<dbReference type="SMART" id="SM00490">
    <property type="entry name" value="HELICc"/>
    <property type="match status" value="1"/>
</dbReference>
<evidence type="ECO:0000256" key="8">
    <source>
        <dbReference type="PROSITE-ProRule" id="PRU00175"/>
    </source>
</evidence>
<reference evidence="13 14" key="1">
    <citation type="submission" date="2020-04" db="EMBL/GenBank/DDBJ databases">
        <title>Perkinsus olseni comparative genomics.</title>
        <authorList>
            <person name="Bogema D.R."/>
        </authorList>
    </citation>
    <scope>NUCLEOTIDE SEQUENCE [LARGE SCALE GENOMIC DNA]</scope>
    <source>
        <strain evidence="13 14">ATCC PRA-207</strain>
    </source>
</reference>
<dbReference type="InterPro" id="IPR013083">
    <property type="entry name" value="Znf_RING/FYVE/PHD"/>
</dbReference>
<accession>A0A7J6T2K1</accession>
<dbReference type="InterPro" id="IPR050628">
    <property type="entry name" value="SNF2_RAD54_helicase_TF"/>
</dbReference>
<dbReference type="Gene3D" id="3.40.50.10810">
    <property type="entry name" value="Tandem AAA-ATPase domain"/>
    <property type="match status" value="1"/>
</dbReference>
<feature type="domain" description="RING-type" evidence="10">
    <location>
        <begin position="1034"/>
        <end position="1078"/>
    </location>
</feature>
<comment type="caution">
    <text evidence="13">The sequence shown here is derived from an EMBL/GenBank/DDBJ whole genome shotgun (WGS) entry which is preliminary data.</text>
</comment>
<dbReference type="GO" id="GO:0004386">
    <property type="term" value="F:helicase activity"/>
    <property type="evidence" value="ECO:0007669"/>
    <property type="project" value="UniProtKB-KW"/>
</dbReference>
<feature type="domain" description="Helicase ATP-binding" evidence="11">
    <location>
        <begin position="641"/>
        <end position="831"/>
    </location>
</feature>
<evidence type="ECO:0000256" key="9">
    <source>
        <dbReference type="SAM" id="MobiDB-lite"/>
    </source>
</evidence>
<evidence type="ECO:0000256" key="1">
    <source>
        <dbReference type="ARBA" id="ARBA00022723"/>
    </source>
</evidence>
<evidence type="ECO:0000256" key="7">
    <source>
        <dbReference type="ARBA" id="ARBA00022840"/>
    </source>
</evidence>
<feature type="compositionally biased region" description="Acidic residues" evidence="9">
    <location>
        <begin position="490"/>
        <end position="501"/>
    </location>
</feature>
<dbReference type="PANTHER" id="PTHR45626">
    <property type="entry name" value="TRANSCRIPTION TERMINATION FACTOR 2-RELATED"/>
    <property type="match status" value="1"/>
</dbReference>
<dbReference type="SMART" id="SM00487">
    <property type="entry name" value="DEXDc"/>
    <property type="match status" value="1"/>
</dbReference>
<organism evidence="13 14">
    <name type="scientific">Perkinsus olseni</name>
    <name type="common">Perkinsus atlanticus</name>
    <dbReference type="NCBI Taxonomy" id="32597"/>
    <lineage>
        <taxon>Eukaryota</taxon>
        <taxon>Sar</taxon>
        <taxon>Alveolata</taxon>
        <taxon>Perkinsozoa</taxon>
        <taxon>Perkinsea</taxon>
        <taxon>Perkinsida</taxon>
        <taxon>Perkinsidae</taxon>
        <taxon>Perkinsus</taxon>
    </lineage>
</organism>
<dbReference type="Gene3D" id="3.30.40.10">
    <property type="entry name" value="Zinc/RING finger domain, C3HC4 (zinc finger)"/>
    <property type="match status" value="1"/>
</dbReference>
<feature type="region of interest" description="Disordered" evidence="9">
    <location>
        <begin position="470"/>
        <end position="514"/>
    </location>
</feature>
<dbReference type="SMART" id="SM00184">
    <property type="entry name" value="RING"/>
    <property type="match status" value="1"/>
</dbReference>
<dbReference type="InterPro" id="IPR027417">
    <property type="entry name" value="P-loop_NTPase"/>
</dbReference>
<keyword evidence="2" id="KW-0547">Nucleotide-binding</keyword>